<accession>A0A0E9T023</accession>
<protein>
    <submittedName>
        <fullName evidence="1">Uncharacterized protein</fullName>
    </submittedName>
</protein>
<reference evidence="1" key="1">
    <citation type="submission" date="2014-11" db="EMBL/GenBank/DDBJ databases">
        <authorList>
            <person name="Amaro Gonzalez C."/>
        </authorList>
    </citation>
    <scope>NUCLEOTIDE SEQUENCE</scope>
</reference>
<dbReference type="AlphaFoldDB" id="A0A0E9T023"/>
<organism evidence="1">
    <name type="scientific">Anguilla anguilla</name>
    <name type="common">European freshwater eel</name>
    <name type="synonym">Muraena anguilla</name>
    <dbReference type="NCBI Taxonomy" id="7936"/>
    <lineage>
        <taxon>Eukaryota</taxon>
        <taxon>Metazoa</taxon>
        <taxon>Chordata</taxon>
        <taxon>Craniata</taxon>
        <taxon>Vertebrata</taxon>
        <taxon>Euteleostomi</taxon>
        <taxon>Actinopterygii</taxon>
        <taxon>Neopterygii</taxon>
        <taxon>Teleostei</taxon>
        <taxon>Anguilliformes</taxon>
        <taxon>Anguillidae</taxon>
        <taxon>Anguilla</taxon>
    </lineage>
</organism>
<evidence type="ECO:0000313" key="1">
    <source>
        <dbReference type="EMBL" id="JAH46949.1"/>
    </source>
</evidence>
<dbReference type="EMBL" id="GBXM01061628">
    <property type="protein sequence ID" value="JAH46949.1"/>
    <property type="molecule type" value="Transcribed_RNA"/>
</dbReference>
<name>A0A0E9T023_ANGAN</name>
<proteinExistence type="predicted"/>
<sequence length="51" mass="6025">MYCQTLVLTVIFLRMSILMKKHSNERSMYLQSGLKMLTEKLNIFPRVLCVC</sequence>
<reference evidence="1" key="2">
    <citation type="journal article" date="2015" name="Fish Shellfish Immunol.">
        <title>Early steps in the European eel (Anguilla anguilla)-Vibrio vulnificus interaction in the gills: Role of the RtxA13 toxin.</title>
        <authorList>
            <person name="Callol A."/>
            <person name="Pajuelo D."/>
            <person name="Ebbesson L."/>
            <person name="Teles M."/>
            <person name="MacKenzie S."/>
            <person name="Amaro C."/>
        </authorList>
    </citation>
    <scope>NUCLEOTIDE SEQUENCE</scope>
</reference>